<protein>
    <submittedName>
        <fullName evidence="1">Uncharacterized protein</fullName>
    </submittedName>
</protein>
<accession>A0A1A9ZXF1</accession>
<keyword evidence="2" id="KW-1185">Reference proteome</keyword>
<name>A0A1A9ZXF1_GLOPL</name>
<dbReference type="AlphaFoldDB" id="A0A1A9ZXF1"/>
<evidence type="ECO:0000313" key="1">
    <source>
        <dbReference type="EnsemblMetazoa" id="GPAI028137-PA"/>
    </source>
</evidence>
<evidence type="ECO:0000313" key="2">
    <source>
        <dbReference type="Proteomes" id="UP000092445"/>
    </source>
</evidence>
<dbReference type="EnsemblMetazoa" id="GPAI028137-RA">
    <property type="protein sequence ID" value="GPAI028137-PA"/>
    <property type="gene ID" value="GPAI028137"/>
</dbReference>
<sequence>MKKSNKTVPFTSIIVSNSVRGASSLSDAASCNAVDTHHRMGEESSGGGERVFKSRPCLMKQVRKAVLYSLGFACKCNTIKQKKPLLLLYRAALKFIVDLLKAKSAKDYLDVLASNSGRPMERQLQSTLSISNISFLMLNLISSPRGNEIIACIELTVISNKSKETGINEEKIS</sequence>
<reference evidence="2" key="1">
    <citation type="submission" date="2014-03" db="EMBL/GenBank/DDBJ databases">
        <authorList>
            <person name="Aksoy S."/>
            <person name="Warren W."/>
            <person name="Wilson R.K."/>
        </authorList>
    </citation>
    <scope>NUCLEOTIDE SEQUENCE [LARGE SCALE GENOMIC DNA]</scope>
    <source>
        <strain evidence="2">IAEA</strain>
    </source>
</reference>
<dbReference type="Proteomes" id="UP000092445">
    <property type="component" value="Unassembled WGS sequence"/>
</dbReference>
<proteinExistence type="predicted"/>
<reference evidence="1" key="2">
    <citation type="submission" date="2020-05" db="UniProtKB">
        <authorList>
            <consortium name="EnsemblMetazoa"/>
        </authorList>
    </citation>
    <scope>IDENTIFICATION</scope>
    <source>
        <strain evidence="1">IAEA</strain>
    </source>
</reference>
<organism evidence="1 2">
    <name type="scientific">Glossina pallidipes</name>
    <name type="common">Tsetse fly</name>
    <dbReference type="NCBI Taxonomy" id="7398"/>
    <lineage>
        <taxon>Eukaryota</taxon>
        <taxon>Metazoa</taxon>
        <taxon>Ecdysozoa</taxon>
        <taxon>Arthropoda</taxon>
        <taxon>Hexapoda</taxon>
        <taxon>Insecta</taxon>
        <taxon>Pterygota</taxon>
        <taxon>Neoptera</taxon>
        <taxon>Endopterygota</taxon>
        <taxon>Diptera</taxon>
        <taxon>Brachycera</taxon>
        <taxon>Muscomorpha</taxon>
        <taxon>Hippoboscoidea</taxon>
        <taxon>Glossinidae</taxon>
        <taxon>Glossina</taxon>
    </lineage>
</organism>
<dbReference type="VEuPathDB" id="VectorBase:GPAI028137"/>